<reference evidence="2" key="1">
    <citation type="submission" date="2024-06" db="EMBL/GenBank/DDBJ databases">
        <title>Draft Genome Sequences of Epichloe bromicola Strains Isolated from Elymus ciliaris.</title>
        <authorList>
            <consortium name="Epichloe bromicola genome sequencing consortium"/>
            <person name="Miura A."/>
            <person name="Imano S."/>
            <person name="Ashida A."/>
            <person name="Sato I."/>
            <person name="Chiba S."/>
            <person name="Tanaka A."/>
            <person name="Camagna M."/>
            <person name="Takemoto D."/>
        </authorList>
    </citation>
    <scope>NUCLEOTIDE SEQUENCE [LARGE SCALE GENOMIC DNA]</scope>
    <source>
        <strain evidence="2">DP</strain>
    </source>
</reference>
<dbReference type="EMBL" id="BAAFGZ010000401">
    <property type="protein sequence ID" value="GAB0138355.1"/>
    <property type="molecule type" value="Genomic_DNA"/>
</dbReference>
<comment type="caution">
    <text evidence="1">The sequence shown here is derived from an EMBL/GenBank/DDBJ whole genome shotgun (WGS) entry which is preliminary data.</text>
</comment>
<name>A0ABQ0CY50_9HYPO</name>
<gene>
    <name evidence="1" type="primary">g6590</name>
    <name evidence="1" type="ORF">EsDP_00006590</name>
</gene>
<sequence>MSMIHSLVVDPLVVGKLCDLGKSCNAMAPELKVGLSISISAQERHELITKLACTTSSPSVSTETNHYRQRPGSEARHCFRQCLLGGLRAAWKDKDTEAHFLRLVDLLDRDGCIVFAGLLNVSNFQILIDEFTIAMSVSGRGAFLHSYVNLADYAAFLKDSRFNTAFAHPLLLALMAYAMGGPLG</sequence>
<proteinExistence type="predicted"/>
<keyword evidence="2" id="KW-1185">Reference proteome</keyword>
<organism evidence="1 2">
    <name type="scientific">Epichloe bromicola</name>
    <dbReference type="NCBI Taxonomy" id="79588"/>
    <lineage>
        <taxon>Eukaryota</taxon>
        <taxon>Fungi</taxon>
        <taxon>Dikarya</taxon>
        <taxon>Ascomycota</taxon>
        <taxon>Pezizomycotina</taxon>
        <taxon>Sordariomycetes</taxon>
        <taxon>Hypocreomycetidae</taxon>
        <taxon>Hypocreales</taxon>
        <taxon>Clavicipitaceae</taxon>
        <taxon>Epichloe</taxon>
    </lineage>
</organism>
<evidence type="ECO:0000313" key="2">
    <source>
        <dbReference type="Proteomes" id="UP001562357"/>
    </source>
</evidence>
<evidence type="ECO:0000313" key="1">
    <source>
        <dbReference type="EMBL" id="GAB0138355.1"/>
    </source>
</evidence>
<accession>A0ABQ0CY50</accession>
<dbReference type="Proteomes" id="UP001562357">
    <property type="component" value="Unassembled WGS sequence"/>
</dbReference>
<protein>
    <submittedName>
        <fullName evidence="1">Uncharacterized protein</fullName>
    </submittedName>
</protein>